<dbReference type="RefSeq" id="XP_008620626.1">
    <property type="nucleotide sequence ID" value="XM_008622404.1"/>
</dbReference>
<feature type="compositionally biased region" description="Polar residues" evidence="1">
    <location>
        <begin position="1"/>
        <end position="17"/>
    </location>
</feature>
<dbReference type="InterPro" id="IPR011333">
    <property type="entry name" value="SKP1/BTB/POZ_sf"/>
</dbReference>
<gene>
    <name evidence="3" type="ORF">SDRG_16203</name>
</gene>
<reference evidence="3 4" key="1">
    <citation type="submission" date="2012-04" db="EMBL/GenBank/DDBJ databases">
        <title>The Genome Sequence of Saprolegnia declina VS20.</title>
        <authorList>
            <consortium name="The Broad Institute Genome Sequencing Platform"/>
            <person name="Russ C."/>
            <person name="Nusbaum C."/>
            <person name="Tyler B."/>
            <person name="van West P."/>
            <person name="Dieguez-Uribeondo J."/>
            <person name="de Bruijn I."/>
            <person name="Tripathy S."/>
            <person name="Jiang R."/>
            <person name="Young S.K."/>
            <person name="Zeng Q."/>
            <person name="Gargeya S."/>
            <person name="Fitzgerald M."/>
            <person name="Haas B."/>
            <person name="Abouelleil A."/>
            <person name="Alvarado L."/>
            <person name="Arachchi H.M."/>
            <person name="Berlin A."/>
            <person name="Chapman S.B."/>
            <person name="Goldberg J."/>
            <person name="Griggs A."/>
            <person name="Gujja S."/>
            <person name="Hansen M."/>
            <person name="Howarth C."/>
            <person name="Imamovic A."/>
            <person name="Larimer J."/>
            <person name="McCowen C."/>
            <person name="Montmayeur A."/>
            <person name="Murphy C."/>
            <person name="Neiman D."/>
            <person name="Pearson M."/>
            <person name="Priest M."/>
            <person name="Roberts A."/>
            <person name="Saif S."/>
            <person name="Shea T."/>
            <person name="Sisk P."/>
            <person name="Sykes S."/>
            <person name="Wortman J."/>
            <person name="Nusbaum C."/>
            <person name="Birren B."/>
        </authorList>
    </citation>
    <scope>NUCLEOTIDE SEQUENCE [LARGE SCALE GENOMIC DNA]</scope>
    <source>
        <strain evidence="3 4">VS20</strain>
    </source>
</reference>
<dbReference type="CDD" id="cd18316">
    <property type="entry name" value="BTB_POZ_KCTD-like"/>
    <property type="match status" value="1"/>
</dbReference>
<dbReference type="InterPro" id="IPR003131">
    <property type="entry name" value="T1-type_BTB"/>
</dbReference>
<name>T0PUQ9_SAPDV</name>
<dbReference type="InterPro" id="IPR045068">
    <property type="entry name" value="BACURD1-3"/>
</dbReference>
<dbReference type="GeneID" id="19956930"/>
<dbReference type="EMBL" id="JH767249">
    <property type="protein sequence ID" value="EQC25946.1"/>
    <property type="molecule type" value="Genomic_DNA"/>
</dbReference>
<dbReference type="GO" id="GO:0051260">
    <property type="term" value="P:protein homooligomerization"/>
    <property type="evidence" value="ECO:0007669"/>
    <property type="project" value="InterPro"/>
</dbReference>
<feature type="region of interest" description="Disordered" evidence="1">
    <location>
        <begin position="1"/>
        <end position="43"/>
    </location>
</feature>
<dbReference type="OMA" id="FDAMSHA"/>
<sequence length="395" mass="43937">MLETTLQRSVAVDNNAQHELPPKHLADLRRSPSRRSPRRSDACMAATGDTSSILRREFAQSLDKMTALQASIGASMQEAHDAEVRELSQRLQALRSSHATDKAAFTSLLTALSKTATDIQAQLHQLTHHEAKRDAWDQRVATKLQHAESTIKLNVGGRYFETAKANLLRQPETYFTAMLASDLWAPRADGAYFIDADPAVFEHIMVYLRGDEMAFDAMSHAMAYRVLGMLDYFGLDIAMWQLPTSAVDLGLERRRFDLASTSWQPVHVRSEYPSIRYSVQLIERSTLCSRRPPVDANRGLRRSSTVNTKPPFSLRIGFSSSTDPSGYGTEFQGEAFEAGDVLTVTFHKPSNTVQYLLNGTDVPSWTTAKGVVWGPGLLFPCVVTNLPLLQMAFVS</sequence>
<evidence type="ECO:0000256" key="1">
    <source>
        <dbReference type="SAM" id="MobiDB-lite"/>
    </source>
</evidence>
<dbReference type="Gene3D" id="3.30.710.10">
    <property type="entry name" value="Potassium Channel Kv1.1, Chain A"/>
    <property type="match status" value="1"/>
</dbReference>
<feature type="compositionally biased region" description="Basic and acidic residues" evidence="1">
    <location>
        <begin position="20"/>
        <end position="30"/>
    </location>
</feature>
<dbReference type="Proteomes" id="UP000030762">
    <property type="component" value="Unassembled WGS sequence"/>
</dbReference>
<feature type="domain" description="Potassium channel tetramerisation-type BTB" evidence="2">
    <location>
        <begin position="151"/>
        <end position="237"/>
    </location>
</feature>
<dbReference type="InParanoid" id="T0PUQ9"/>
<dbReference type="PANTHER" id="PTHR11145:SF8">
    <property type="entry name" value="RE57120P"/>
    <property type="match status" value="1"/>
</dbReference>
<dbReference type="VEuPathDB" id="FungiDB:SDRG_16203"/>
<evidence type="ECO:0000259" key="2">
    <source>
        <dbReference type="Pfam" id="PF02214"/>
    </source>
</evidence>
<dbReference type="eggNOG" id="KOG2715">
    <property type="taxonomic scope" value="Eukaryota"/>
</dbReference>
<dbReference type="AlphaFoldDB" id="T0PUQ9"/>
<evidence type="ECO:0000313" key="4">
    <source>
        <dbReference type="Proteomes" id="UP000030762"/>
    </source>
</evidence>
<organism evidence="3 4">
    <name type="scientific">Saprolegnia diclina (strain VS20)</name>
    <dbReference type="NCBI Taxonomy" id="1156394"/>
    <lineage>
        <taxon>Eukaryota</taxon>
        <taxon>Sar</taxon>
        <taxon>Stramenopiles</taxon>
        <taxon>Oomycota</taxon>
        <taxon>Saprolegniomycetes</taxon>
        <taxon>Saprolegniales</taxon>
        <taxon>Saprolegniaceae</taxon>
        <taxon>Saprolegnia</taxon>
    </lineage>
</organism>
<dbReference type="PANTHER" id="PTHR11145">
    <property type="entry name" value="BTB/POZ DOMAIN-CONTAINING ADAPTER FOR CUL3-MEDIATED RHOA DEGRADATION PROTEIN FAMILY MEMBER"/>
    <property type="match status" value="1"/>
</dbReference>
<dbReference type="STRING" id="1156394.T0PUQ9"/>
<dbReference type="SUPFAM" id="SSF54695">
    <property type="entry name" value="POZ domain"/>
    <property type="match status" value="1"/>
</dbReference>
<dbReference type="OrthoDB" id="71001at2759"/>
<keyword evidence="4" id="KW-1185">Reference proteome</keyword>
<evidence type="ECO:0000313" key="3">
    <source>
        <dbReference type="EMBL" id="EQC25946.1"/>
    </source>
</evidence>
<dbReference type="Pfam" id="PF02214">
    <property type="entry name" value="BTB_2"/>
    <property type="match status" value="1"/>
</dbReference>
<proteinExistence type="predicted"/>
<protein>
    <recommendedName>
        <fullName evidence="2">Potassium channel tetramerisation-type BTB domain-containing protein</fullName>
    </recommendedName>
</protein>
<accession>T0PUQ9</accession>